<dbReference type="InterPro" id="IPR017452">
    <property type="entry name" value="GPCR_Rhodpsn_7TM"/>
</dbReference>
<dbReference type="PROSITE" id="PS50262">
    <property type="entry name" value="G_PROTEIN_RECEP_F1_2"/>
    <property type="match status" value="1"/>
</dbReference>
<keyword evidence="4" id="KW-0716">Sensory transduction</keyword>
<dbReference type="GO" id="GO:0004984">
    <property type="term" value="F:olfactory receptor activity"/>
    <property type="evidence" value="ECO:0007669"/>
    <property type="project" value="InterPro"/>
</dbReference>
<evidence type="ECO:0000313" key="12">
    <source>
        <dbReference type="EMBL" id="NXK14664.1"/>
    </source>
</evidence>
<evidence type="ECO:0000256" key="3">
    <source>
        <dbReference type="ARBA" id="ARBA00022692"/>
    </source>
</evidence>
<accession>A0A7L0H3R7</accession>
<dbReference type="EMBL" id="VXAJ01001047">
    <property type="protein sequence ID" value="NXK14664.1"/>
    <property type="molecule type" value="Genomic_DNA"/>
</dbReference>
<dbReference type="Proteomes" id="UP000555649">
    <property type="component" value="Unassembled WGS sequence"/>
</dbReference>
<name>A0A7L0H3R7_HERCA</name>
<evidence type="ECO:0000313" key="13">
    <source>
        <dbReference type="Proteomes" id="UP000555649"/>
    </source>
</evidence>
<keyword evidence="8" id="KW-0675">Receptor</keyword>
<evidence type="ECO:0000256" key="5">
    <source>
        <dbReference type="ARBA" id="ARBA00022989"/>
    </source>
</evidence>
<feature type="non-terminal residue" evidence="12">
    <location>
        <position position="95"/>
    </location>
</feature>
<evidence type="ECO:0000256" key="2">
    <source>
        <dbReference type="ARBA" id="ARBA00022475"/>
    </source>
</evidence>
<dbReference type="Gene3D" id="1.20.1070.10">
    <property type="entry name" value="Rhodopsin 7-helix transmembrane proteins"/>
    <property type="match status" value="1"/>
</dbReference>
<reference evidence="12 13" key="1">
    <citation type="submission" date="2019-09" db="EMBL/GenBank/DDBJ databases">
        <title>Bird 10,000 Genomes (B10K) Project - Family phase.</title>
        <authorList>
            <person name="Zhang G."/>
        </authorList>
    </citation>
    <scope>NUCLEOTIDE SEQUENCE [LARGE SCALE GENOMIC DNA]</scope>
    <source>
        <strain evidence="12">B10K-DU-005-78</strain>
        <tissue evidence="12">Mixed tissue sample</tissue>
    </source>
</reference>
<evidence type="ECO:0000256" key="7">
    <source>
        <dbReference type="ARBA" id="ARBA00023136"/>
    </source>
</evidence>
<keyword evidence="6" id="KW-0297">G-protein coupled receptor</keyword>
<dbReference type="GO" id="GO:0005886">
    <property type="term" value="C:plasma membrane"/>
    <property type="evidence" value="ECO:0007669"/>
    <property type="project" value="UniProtKB-SubCell"/>
</dbReference>
<dbReference type="Pfam" id="PF13853">
    <property type="entry name" value="7tm_4"/>
    <property type="match status" value="1"/>
</dbReference>
<evidence type="ECO:0000256" key="1">
    <source>
        <dbReference type="ARBA" id="ARBA00004651"/>
    </source>
</evidence>
<evidence type="ECO:0000259" key="11">
    <source>
        <dbReference type="PROSITE" id="PS50262"/>
    </source>
</evidence>
<feature type="transmembrane region" description="Helical" evidence="10">
    <location>
        <begin position="70"/>
        <end position="90"/>
    </location>
</feature>
<keyword evidence="4" id="KW-0552">Olfaction</keyword>
<keyword evidence="7 10" id="KW-0472">Membrane</keyword>
<feature type="non-terminal residue" evidence="12">
    <location>
        <position position="1"/>
    </location>
</feature>
<evidence type="ECO:0000256" key="10">
    <source>
        <dbReference type="SAM" id="Phobius"/>
    </source>
</evidence>
<evidence type="ECO:0000256" key="6">
    <source>
        <dbReference type="ARBA" id="ARBA00023040"/>
    </source>
</evidence>
<feature type="domain" description="G-protein coupled receptors family 1 profile" evidence="11">
    <location>
        <begin position="1"/>
        <end position="87"/>
    </location>
</feature>
<comment type="subcellular location">
    <subcellularLocation>
        <location evidence="1">Cell membrane</location>
        <topology evidence="1">Multi-pass membrane protein</topology>
    </subcellularLocation>
</comment>
<gene>
    <name evidence="12" type="primary">Or11l1</name>
    <name evidence="12" type="ORF">HERCAC_R13266</name>
</gene>
<dbReference type="InterPro" id="IPR050516">
    <property type="entry name" value="Olfactory_GPCR"/>
</dbReference>
<dbReference type="InterPro" id="IPR000725">
    <property type="entry name" value="Olfact_rcpt"/>
</dbReference>
<organism evidence="12 13">
    <name type="scientific">Herpetotheres cachinnans</name>
    <name type="common">Laughing falcon</name>
    <name type="synonym">Falco cachinnans</name>
    <dbReference type="NCBI Taxonomy" id="56343"/>
    <lineage>
        <taxon>Eukaryota</taxon>
        <taxon>Metazoa</taxon>
        <taxon>Chordata</taxon>
        <taxon>Craniata</taxon>
        <taxon>Vertebrata</taxon>
        <taxon>Euteleostomi</taxon>
        <taxon>Archelosauria</taxon>
        <taxon>Archosauria</taxon>
        <taxon>Dinosauria</taxon>
        <taxon>Saurischia</taxon>
        <taxon>Theropoda</taxon>
        <taxon>Coelurosauria</taxon>
        <taxon>Aves</taxon>
        <taxon>Neognathae</taxon>
        <taxon>Neoaves</taxon>
        <taxon>Telluraves</taxon>
        <taxon>Australaves</taxon>
        <taxon>Falconiformes</taxon>
        <taxon>Falconidae</taxon>
        <taxon>Herpetotheres</taxon>
    </lineage>
</organism>
<evidence type="ECO:0000256" key="9">
    <source>
        <dbReference type="ARBA" id="ARBA00023224"/>
    </source>
</evidence>
<keyword evidence="13" id="KW-1185">Reference proteome</keyword>
<keyword evidence="5 10" id="KW-1133">Transmembrane helix</keyword>
<dbReference type="SUPFAM" id="SSF81321">
    <property type="entry name" value="Family A G protein-coupled receptor-like"/>
    <property type="match status" value="1"/>
</dbReference>
<feature type="transmembrane region" description="Helical" evidence="10">
    <location>
        <begin position="6"/>
        <end position="25"/>
    </location>
</feature>
<dbReference type="PANTHER" id="PTHR26452">
    <property type="entry name" value="OLFACTORY RECEPTOR"/>
    <property type="match status" value="1"/>
</dbReference>
<keyword evidence="9" id="KW-0807">Transducer</keyword>
<protein>
    <submittedName>
        <fullName evidence="12">O11L1 protein</fullName>
    </submittedName>
</protein>
<dbReference type="GO" id="GO:0004930">
    <property type="term" value="F:G protein-coupled receptor activity"/>
    <property type="evidence" value="ECO:0007669"/>
    <property type="project" value="UniProtKB-KW"/>
</dbReference>
<evidence type="ECO:0000256" key="8">
    <source>
        <dbReference type="ARBA" id="ARBA00023170"/>
    </source>
</evidence>
<keyword evidence="2" id="KW-1003">Cell membrane</keyword>
<feature type="transmembrane region" description="Helical" evidence="10">
    <location>
        <begin position="37"/>
        <end position="58"/>
    </location>
</feature>
<sequence length="95" mass="10588">FLLKLPPFLLTLISYVYIGNTVLSIPSSTGRHKAFSMCSSHLTVATLFYRTLIAMYLVPKLNTLGNLHKVFSVCYTVLTPLVNPLICSLINNNIK</sequence>
<dbReference type="AlphaFoldDB" id="A0A7L0H3R7"/>
<keyword evidence="3 10" id="KW-0812">Transmembrane</keyword>
<proteinExistence type="predicted"/>
<evidence type="ECO:0000256" key="4">
    <source>
        <dbReference type="ARBA" id="ARBA00022725"/>
    </source>
</evidence>
<comment type="caution">
    <text evidence="12">The sequence shown here is derived from an EMBL/GenBank/DDBJ whole genome shotgun (WGS) entry which is preliminary data.</text>
</comment>